<evidence type="ECO:0000313" key="4">
    <source>
        <dbReference type="EMBL" id="KAF2145702.1"/>
    </source>
</evidence>
<feature type="repeat" description="ANK" evidence="3">
    <location>
        <begin position="137"/>
        <end position="169"/>
    </location>
</feature>
<dbReference type="SMART" id="SM00248">
    <property type="entry name" value="ANK"/>
    <property type="match status" value="5"/>
</dbReference>
<dbReference type="PANTHER" id="PTHR24171">
    <property type="entry name" value="ANKYRIN REPEAT DOMAIN-CONTAINING PROTEIN 39-RELATED"/>
    <property type="match status" value="1"/>
</dbReference>
<reference evidence="4" key="1">
    <citation type="journal article" date="2020" name="Stud. Mycol.">
        <title>101 Dothideomycetes genomes: a test case for predicting lifestyles and emergence of pathogens.</title>
        <authorList>
            <person name="Haridas S."/>
            <person name="Albert R."/>
            <person name="Binder M."/>
            <person name="Bloem J."/>
            <person name="Labutti K."/>
            <person name="Salamov A."/>
            <person name="Andreopoulos B."/>
            <person name="Baker S."/>
            <person name="Barry K."/>
            <person name="Bills G."/>
            <person name="Bluhm B."/>
            <person name="Cannon C."/>
            <person name="Castanera R."/>
            <person name="Culley D."/>
            <person name="Daum C."/>
            <person name="Ezra D."/>
            <person name="Gonzalez J."/>
            <person name="Henrissat B."/>
            <person name="Kuo A."/>
            <person name="Liang C."/>
            <person name="Lipzen A."/>
            <person name="Lutzoni F."/>
            <person name="Magnuson J."/>
            <person name="Mondo S."/>
            <person name="Nolan M."/>
            <person name="Ohm R."/>
            <person name="Pangilinan J."/>
            <person name="Park H.-J."/>
            <person name="Ramirez L."/>
            <person name="Alfaro M."/>
            <person name="Sun H."/>
            <person name="Tritt A."/>
            <person name="Yoshinaga Y."/>
            <person name="Zwiers L.-H."/>
            <person name="Turgeon B."/>
            <person name="Goodwin S."/>
            <person name="Spatafora J."/>
            <person name="Crous P."/>
            <person name="Grigoriev I."/>
        </authorList>
    </citation>
    <scope>NUCLEOTIDE SEQUENCE</scope>
    <source>
        <strain evidence="4">CBS 121167</strain>
    </source>
</reference>
<sequence>MDPQNQEKFAIHEACREGRTQANPRLATRRDDDDRLPLHWAVAYNRVPIVSVLVQSKGFDVDAQDGSGWTPLMMAASLKESDELVDLLLSRGADVNMKTTDTVHHQTALHFTASKNNLDIARKLIAHKATARVKDKRGQLPTHRAAAVGSVPMLKLLLEANSPINASDMDGMTALHHAIAEGFGDAALMLMKAGAELDKRDNDGQLAIDHAPDAKIKNYILQTAEIEGIELP</sequence>
<proteinExistence type="predicted"/>
<dbReference type="Gene3D" id="1.25.40.20">
    <property type="entry name" value="Ankyrin repeat-containing domain"/>
    <property type="match status" value="2"/>
</dbReference>
<dbReference type="InterPro" id="IPR002110">
    <property type="entry name" value="Ankyrin_rpt"/>
</dbReference>
<dbReference type="Pfam" id="PF12796">
    <property type="entry name" value="Ank_2"/>
    <property type="match status" value="1"/>
</dbReference>
<name>A0A6A6BNM0_9PEZI</name>
<feature type="repeat" description="ANK" evidence="3">
    <location>
        <begin position="104"/>
        <end position="136"/>
    </location>
</feature>
<dbReference type="SUPFAM" id="SSF48403">
    <property type="entry name" value="Ankyrin repeat"/>
    <property type="match status" value="1"/>
</dbReference>
<evidence type="ECO:0000313" key="5">
    <source>
        <dbReference type="Proteomes" id="UP000799438"/>
    </source>
</evidence>
<keyword evidence="5" id="KW-1185">Reference proteome</keyword>
<dbReference type="OrthoDB" id="539213at2759"/>
<evidence type="ECO:0000256" key="3">
    <source>
        <dbReference type="PROSITE-ProRule" id="PRU00023"/>
    </source>
</evidence>
<dbReference type="EMBL" id="ML995477">
    <property type="protein sequence ID" value="KAF2145702.1"/>
    <property type="molecule type" value="Genomic_DNA"/>
</dbReference>
<gene>
    <name evidence="4" type="ORF">K452DRAFT_324600</name>
</gene>
<dbReference type="PRINTS" id="PR01415">
    <property type="entry name" value="ANKYRIN"/>
</dbReference>
<feature type="repeat" description="ANK" evidence="3">
    <location>
        <begin position="170"/>
        <end position="202"/>
    </location>
</feature>
<dbReference type="RefSeq" id="XP_033401414.1">
    <property type="nucleotide sequence ID" value="XM_033544716.1"/>
</dbReference>
<accession>A0A6A6BNM0</accession>
<dbReference type="AlphaFoldDB" id="A0A6A6BNM0"/>
<dbReference type="GeneID" id="54302212"/>
<evidence type="ECO:0000256" key="2">
    <source>
        <dbReference type="ARBA" id="ARBA00023043"/>
    </source>
</evidence>
<feature type="repeat" description="ANK" evidence="3">
    <location>
        <begin position="67"/>
        <end position="100"/>
    </location>
</feature>
<keyword evidence="1" id="KW-0677">Repeat</keyword>
<keyword evidence="2 3" id="KW-0040">ANK repeat</keyword>
<evidence type="ECO:0000256" key="1">
    <source>
        <dbReference type="ARBA" id="ARBA00022737"/>
    </source>
</evidence>
<dbReference type="Pfam" id="PF13637">
    <property type="entry name" value="Ank_4"/>
    <property type="match status" value="1"/>
</dbReference>
<dbReference type="InterPro" id="IPR036770">
    <property type="entry name" value="Ankyrin_rpt-contain_sf"/>
</dbReference>
<dbReference type="PROSITE" id="PS50297">
    <property type="entry name" value="ANK_REP_REGION"/>
    <property type="match status" value="3"/>
</dbReference>
<dbReference type="Proteomes" id="UP000799438">
    <property type="component" value="Unassembled WGS sequence"/>
</dbReference>
<organism evidence="4 5">
    <name type="scientific">Aplosporella prunicola CBS 121167</name>
    <dbReference type="NCBI Taxonomy" id="1176127"/>
    <lineage>
        <taxon>Eukaryota</taxon>
        <taxon>Fungi</taxon>
        <taxon>Dikarya</taxon>
        <taxon>Ascomycota</taxon>
        <taxon>Pezizomycotina</taxon>
        <taxon>Dothideomycetes</taxon>
        <taxon>Dothideomycetes incertae sedis</taxon>
        <taxon>Botryosphaeriales</taxon>
        <taxon>Aplosporellaceae</taxon>
        <taxon>Aplosporella</taxon>
    </lineage>
</organism>
<protein>
    <submittedName>
        <fullName evidence="4">Uncharacterized protein</fullName>
    </submittedName>
</protein>
<dbReference type="PROSITE" id="PS50088">
    <property type="entry name" value="ANK_REPEAT"/>
    <property type="match status" value="4"/>
</dbReference>